<evidence type="ECO:0000256" key="4">
    <source>
        <dbReference type="SAM" id="Phobius"/>
    </source>
</evidence>
<evidence type="ECO:0000259" key="5">
    <source>
        <dbReference type="Pfam" id="PF14501"/>
    </source>
</evidence>
<keyword evidence="4" id="KW-1133">Transmembrane helix</keyword>
<dbReference type="PANTHER" id="PTHR40448:SF1">
    <property type="entry name" value="TWO-COMPONENT SENSOR HISTIDINE KINASE"/>
    <property type="match status" value="1"/>
</dbReference>
<accession>A0ABR8MP95</accession>
<evidence type="ECO:0000256" key="3">
    <source>
        <dbReference type="ARBA" id="ARBA00022777"/>
    </source>
</evidence>
<dbReference type="PANTHER" id="PTHR40448">
    <property type="entry name" value="TWO-COMPONENT SENSOR HISTIDINE KINASE"/>
    <property type="match status" value="1"/>
</dbReference>
<keyword evidence="4" id="KW-0812">Transmembrane</keyword>
<dbReference type="RefSeq" id="WP_191202076.1">
    <property type="nucleotide sequence ID" value="NZ_JACXZA010000001.1"/>
</dbReference>
<dbReference type="SUPFAM" id="SSF55890">
    <property type="entry name" value="Sporulation response regulatory protein Spo0B"/>
    <property type="match status" value="1"/>
</dbReference>
<feature type="domain" description="SpoOB alpha-helical" evidence="6">
    <location>
        <begin position="234"/>
        <end position="285"/>
    </location>
</feature>
<dbReference type="InterPro" id="IPR039506">
    <property type="entry name" value="SPOB_a"/>
</dbReference>
<evidence type="ECO:0000259" key="6">
    <source>
        <dbReference type="Pfam" id="PF14689"/>
    </source>
</evidence>
<dbReference type="CDD" id="cd18773">
    <property type="entry name" value="PDC1_HK_sensor"/>
    <property type="match status" value="1"/>
</dbReference>
<dbReference type="InterPro" id="IPR036890">
    <property type="entry name" value="HATPase_C_sf"/>
</dbReference>
<feature type="domain" description="Sensor histidine kinase NatK-like C-terminal" evidence="5">
    <location>
        <begin position="331"/>
        <end position="436"/>
    </location>
</feature>
<name>A0ABR8MP95_9BACL</name>
<dbReference type="InterPro" id="IPR016120">
    <property type="entry name" value="Sig_transdc_His_kin_SpoOB"/>
</dbReference>
<dbReference type="InterPro" id="IPR029151">
    <property type="entry name" value="Sensor-like_sf"/>
</dbReference>
<keyword evidence="1" id="KW-0597">Phosphoprotein</keyword>
<dbReference type="Gene3D" id="3.30.450.20">
    <property type="entry name" value="PAS domain"/>
    <property type="match status" value="1"/>
</dbReference>
<evidence type="ECO:0000313" key="7">
    <source>
        <dbReference type="EMBL" id="MBD3917813.1"/>
    </source>
</evidence>
<evidence type="ECO:0000313" key="8">
    <source>
        <dbReference type="Proteomes" id="UP000609346"/>
    </source>
</evidence>
<protein>
    <submittedName>
        <fullName evidence="7">GHKL domain-containing protein</fullName>
    </submittedName>
</protein>
<dbReference type="Pfam" id="PF14501">
    <property type="entry name" value="HATPase_c_5"/>
    <property type="match status" value="1"/>
</dbReference>
<dbReference type="SUPFAM" id="SSF103190">
    <property type="entry name" value="Sensory domain-like"/>
    <property type="match status" value="1"/>
</dbReference>
<reference evidence="7 8" key="1">
    <citation type="submission" date="2020-09" db="EMBL/GenBank/DDBJ databases">
        <title>Paenibacillus sp. strain PR3 16S rRNA gene Genome sequencing and assembly.</title>
        <authorList>
            <person name="Kim J."/>
        </authorList>
    </citation>
    <scope>NUCLEOTIDE SEQUENCE [LARGE SCALE GENOMIC DNA]</scope>
    <source>
        <strain evidence="7 8">PR3</strain>
    </source>
</reference>
<dbReference type="Proteomes" id="UP000609346">
    <property type="component" value="Unassembled WGS sequence"/>
</dbReference>
<evidence type="ECO:0000256" key="1">
    <source>
        <dbReference type="ARBA" id="ARBA00022553"/>
    </source>
</evidence>
<keyword evidence="2" id="KW-0808">Transferase</keyword>
<keyword evidence="4" id="KW-0472">Membrane</keyword>
<comment type="caution">
    <text evidence="7">The sequence shown here is derived from an EMBL/GenBank/DDBJ whole genome shotgun (WGS) entry which is preliminary data.</text>
</comment>
<feature type="transmembrane region" description="Helical" evidence="4">
    <location>
        <begin position="12"/>
        <end position="33"/>
    </location>
</feature>
<dbReference type="Gene3D" id="3.30.565.10">
    <property type="entry name" value="Histidine kinase-like ATPase, C-terminal domain"/>
    <property type="match status" value="1"/>
</dbReference>
<proteinExistence type="predicted"/>
<gene>
    <name evidence="7" type="ORF">H8B09_03540</name>
</gene>
<keyword evidence="8" id="KW-1185">Reference proteome</keyword>
<keyword evidence="3" id="KW-0418">Kinase</keyword>
<dbReference type="EMBL" id="JACXZA010000001">
    <property type="protein sequence ID" value="MBD3917813.1"/>
    <property type="molecule type" value="Genomic_DNA"/>
</dbReference>
<sequence>MRSYRYNPKRKIAFFILITVLILGLLTYLKIMLSHYTTEKASQITLAEQYIIMAETMADGLDKLTYEQVLTDRQYDYNHDMIKQYLAEFRTRINALYVYTLAFDETDVAKVLVASMPPGVNDRIMGIPCTVPPKQVDKAKHGQSYYTNVINDPNHGLYISIGVPFYNDAGKQLGVVAIDVDMNHLQVIGHEVVNSNRLILLVDILFVALLLSVIYTFHRWYRSSLKHDLVESETMYISEMSKILQSIKAGRHDLMNHLHVLRGLMDMKMYDRTNEYLKQISIDTRTLDLSTRIKNPVLMVLFQTKWQQAQTLNMEMTFDIDESNFSRVSSMDLVKIFSNLLDNAIEAVGTYEGDLPKSIHVMCKTVGSDYLFAVQNPTLLTAKDQRNWFQHNYTTKSKETVLRGNGLMIIKRTVDKYEGHIRSQYEDESVLIRITL</sequence>
<dbReference type="InterPro" id="IPR032834">
    <property type="entry name" value="NatK-like_C"/>
</dbReference>
<dbReference type="Pfam" id="PF14689">
    <property type="entry name" value="SPOB_a"/>
    <property type="match status" value="1"/>
</dbReference>
<dbReference type="SUPFAM" id="SSF55874">
    <property type="entry name" value="ATPase domain of HSP90 chaperone/DNA topoisomerase II/histidine kinase"/>
    <property type="match status" value="1"/>
</dbReference>
<evidence type="ECO:0000256" key="2">
    <source>
        <dbReference type="ARBA" id="ARBA00022679"/>
    </source>
</evidence>
<organism evidence="7 8">
    <name type="scientific">Paenibacillus terricola</name>
    <dbReference type="NCBI Taxonomy" id="2763503"/>
    <lineage>
        <taxon>Bacteria</taxon>
        <taxon>Bacillati</taxon>
        <taxon>Bacillota</taxon>
        <taxon>Bacilli</taxon>
        <taxon>Bacillales</taxon>
        <taxon>Paenibacillaceae</taxon>
        <taxon>Paenibacillus</taxon>
    </lineage>
</organism>
<dbReference type="Gene3D" id="1.10.287.130">
    <property type="match status" value="1"/>
</dbReference>